<reference evidence="2 3" key="1">
    <citation type="journal article" date="2017" name="Environ. Microbiol.">
        <title>Genome and epigenome of a novel marine Thaumarchaeota strain suggest viral infection, phosphorothioation DNA modification and multiple restriction systems.</title>
        <authorList>
            <person name="Ahlgren N.A."/>
            <person name="Chen Y."/>
            <person name="Needham D.M."/>
            <person name="Parada A.E."/>
            <person name="Sachdeva R."/>
            <person name="Trinh V."/>
            <person name="Chen T."/>
            <person name="Fuhrman J.A."/>
        </authorList>
    </citation>
    <scope>NUCLEOTIDE SEQUENCE [LARGE SCALE GENOMIC DNA]</scope>
    <source>
        <strain evidence="2 3">SPOT01</strain>
    </source>
</reference>
<dbReference type="AlphaFoldDB" id="A0A2Z2HJV1"/>
<gene>
    <name evidence="2" type="ORF">NMSP_0472</name>
</gene>
<dbReference type="GeneID" id="75725257"/>
<dbReference type="KEGG" id="nct:NMSP_0472"/>
<dbReference type="Proteomes" id="UP000249949">
    <property type="component" value="Chromosome"/>
</dbReference>
<dbReference type="EMBL" id="CP021324">
    <property type="protein sequence ID" value="ARS64095.1"/>
    <property type="molecule type" value="Genomic_DNA"/>
</dbReference>
<protein>
    <recommendedName>
        <fullName evidence="4">Transposase</fullName>
    </recommendedName>
</protein>
<keyword evidence="1" id="KW-0175">Coiled coil</keyword>
<proteinExistence type="predicted"/>
<evidence type="ECO:0000256" key="1">
    <source>
        <dbReference type="SAM" id="Coils"/>
    </source>
</evidence>
<evidence type="ECO:0000313" key="3">
    <source>
        <dbReference type="Proteomes" id="UP000249949"/>
    </source>
</evidence>
<evidence type="ECO:0000313" key="2">
    <source>
        <dbReference type="EMBL" id="ARS64095.1"/>
    </source>
</evidence>
<sequence length="43" mass="5195">MDLNEILTKERDSLRDENIELRKRIHQLEISLQKALDMLENDD</sequence>
<keyword evidence="3" id="KW-1185">Reference proteome</keyword>
<feature type="coiled-coil region" evidence="1">
    <location>
        <begin position="4"/>
        <end position="38"/>
    </location>
</feature>
<dbReference type="RefSeq" id="WP_264080398.1">
    <property type="nucleotide sequence ID" value="NZ_CP021324.1"/>
</dbReference>
<organism evidence="2 3">
    <name type="scientific">Candidatus Nitrosomarinus catalinensis</name>
    <dbReference type="NCBI Taxonomy" id="1898749"/>
    <lineage>
        <taxon>Archaea</taxon>
        <taxon>Nitrososphaerota</taxon>
        <taxon>Nitrososphaeria</taxon>
        <taxon>Nitrosopumilales</taxon>
        <taxon>Nitrosopumilaceae</taxon>
        <taxon>Candidatus Nitrosomarinus</taxon>
    </lineage>
</organism>
<evidence type="ECO:0008006" key="4">
    <source>
        <dbReference type="Google" id="ProtNLM"/>
    </source>
</evidence>
<accession>A0A2Z2HJV1</accession>
<name>A0A2Z2HJV1_9ARCH</name>